<evidence type="ECO:0000256" key="4">
    <source>
        <dbReference type="ARBA" id="ARBA00022692"/>
    </source>
</evidence>
<evidence type="ECO:0000256" key="3">
    <source>
        <dbReference type="ARBA" id="ARBA00022452"/>
    </source>
</evidence>
<keyword evidence="14" id="KW-0675">Receptor</keyword>
<accession>A0ABZ2TTS5</accession>
<evidence type="ECO:0000256" key="6">
    <source>
        <dbReference type="ARBA" id="ARBA00023136"/>
    </source>
</evidence>
<evidence type="ECO:0000313" key="15">
    <source>
        <dbReference type="Proteomes" id="UP001491088"/>
    </source>
</evidence>
<keyword evidence="6 8" id="KW-0472">Membrane</keyword>
<reference evidence="14 15" key="1">
    <citation type="submission" date="2024-03" db="EMBL/GenBank/DDBJ databases">
        <authorList>
            <person name="Cao K."/>
        </authorList>
    </citation>
    <scope>NUCLEOTIDE SEQUENCE [LARGE SCALE GENOMIC DNA]</scope>
    <source>
        <strain evidence="14 15">MCCC 1K00696</strain>
    </source>
</reference>
<gene>
    <name evidence="14" type="ORF">WG950_01295</name>
</gene>
<keyword evidence="11" id="KW-0732">Signal</keyword>
<dbReference type="PROSITE" id="PS52016">
    <property type="entry name" value="TONB_DEPENDENT_REC_3"/>
    <property type="match status" value="1"/>
</dbReference>
<dbReference type="EMBL" id="CP150496">
    <property type="protein sequence ID" value="WYW55899.1"/>
    <property type="molecule type" value="Genomic_DNA"/>
</dbReference>
<dbReference type="InterPro" id="IPR000531">
    <property type="entry name" value="Beta-barrel_TonB"/>
</dbReference>
<dbReference type="InterPro" id="IPR036942">
    <property type="entry name" value="Beta-barrel_TonB_sf"/>
</dbReference>
<dbReference type="SUPFAM" id="SSF56935">
    <property type="entry name" value="Porins"/>
    <property type="match status" value="1"/>
</dbReference>
<dbReference type="Pfam" id="PF00593">
    <property type="entry name" value="TonB_dep_Rec_b-barrel"/>
    <property type="match status" value="1"/>
</dbReference>
<dbReference type="RefSeq" id="WP_340933618.1">
    <property type="nucleotide sequence ID" value="NZ_CP150496.1"/>
</dbReference>
<keyword evidence="4 8" id="KW-0812">Transmembrane</keyword>
<dbReference type="PANTHER" id="PTHR30069">
    <property type="entry name" value="TONB-DEPENDENT OUTER MEMBRANE RECEPTOR"/>
    <property type="match status" value="1"/>
</dbReference>
<feature type="compositionally biased region" description="Acidic residues" evidence="10">
    <location>
        <begin position="372"/>
        <end position="388"/>
    </location>
</feature>
<evidence type="ECO:0000256" key="7">
    <source>
        <dbReference type="ARBA" id="ARBA00023237"/>
    </source>
</evidence>
<feature type="region of interest" description="Disordered" evidence="10">
    <location>
        <begin position="372"/>
        <end position="402"/>
    </location>
</feature>
<dbReference type="Gene3D" id="2.40.170.20">
    <property type="entry name" value="TonB-dependent receptor, beta-barrel domain"/>
    <property type="match status" value="1"/>
</dbReference>
<keyword evidence="15" id="KW-1185">Reference proteome</keyword>
<dbReference type="InterPro" id="IPR039426">
    <property type="entry name" value="TonB-dep_rcpt-like"/>
</dbReference>
<comment type="similarity">
    <text evidence="8 9">Belongs to the TonB-dependent receptor family.</text>
</comment>
<evidence type="ECO:0000256" key="11">
    <source>
        <dbReference type="SAM" id="SignalP"/>
    </source>
</evidence>
<feature type="signal peptide" evidence="11">
    <location>
        <begin position="1"/>
        <end position="18"/>
    </location>
</feature>
<feature type="domain" description="TonB-dependent receptor plug" evidence="13">
    <location>
        <begin position="120"/>
        <end position="219"/>
    </location>
</feature>
<protein>
    <submittedName>
        <fullName evidence="14">TonB-dependent receptor</fullName>
    </submittedName>
</protein>
<evidence type="ECO:0000256" key="5">
    <source>
        <dbReference type="ARBA" id="ARBA00023077"/>
    </source>
</evidence>
<keyword evidence="7 8" id="KW-0998">Cell outer membrane</keyword>
<feature type="chain" id="PRO_5046882380" evidence="11">
    <location>
        <begin position="19"/>
        <end position="762"/>
    </location>
</feature>
<dbReference type="Pfam" id="PF13715">
    <property type="entry name" value="CarbopepD_reg_2"/>
    <property type="match status" value="1"/>
</dbReference>
<organism evidence="14 15">
    <name type="scientific">Polaribacter marinaquae</name>
    <dbReference type="NCBI Taxonomy" id="1642819"/>
    <lineage>
        <taxon>Bacteria</taxon>
        <taxon>Pseudomonadati</taxon>
        <taxon>Bacteroidota</taxon>
        <taxon>Flavobacteriia</taxon>
        <taxon>Flavobacteriales</taxon>
        <taxon>Flavobacteriaceae</taxon>
    </lineage>
</organism>
<keyword evidence="3 8" id="KW-1134">Transmembrane beta strand</keyword>
<dbReference type="InterPro" id="IPR012910">
    <property type="entry name" value="Plug_dom"/>
</dbReference>
<dbReference type="PANTHER" id="PTHR30069:SF40">
    <property type="entry name" value="TONB-DEPENDENT RECEPTOR NMB0964-RELATED"/>
    <property type="match status" value="1"/>
</dbReference>
<evidence type="ECO:0000259" key="13">
    <source>
        <dbReference type="Pfam" id="PF07715"/>
    </source>
</evidence>
<sequence>MKSYLKLLFLTAFISVNAQNSISGKITDTNNNALIGVEIHAQEIHKGTITNNDGFYKLKNIPNGKIKLTFTYLGYKTVSKNVDLNDNNLEINLQLVETFYEIDEIIVSTPFNKLQSENVMKVERLSANKLQKLGATTLSEGIVNIAGVSQISTGNSIGKPVIRGLSGNRVLVYTQGIRLENQQFGGEHGLGINDAGIGSVEVIKGAASLLYGSDALGGVLYLNPEKFASSNKTKVNINQRYFNNTLGTNTSVGVKSSLENWKFLARGTYANHADYKIPTDKRVTNTRFNEKDFKSGIAYSKNKFTSELRYNYNKSNLGLTEGIDLQSTSNDLLEPFQTIDNHIISSHNHFFFGDSKLDIDLGYTFNDRQEFEEHEEHDDHDEDEDEDDHDHADEDHDEEHEEAALRMKLKTFTYNAKYHFPKIGSLEILSGIQGLHQTNTNFGEEILIPNATVNDFGIFTTANYTWNNNTLQAGIRFDNRKIDTERHEVAHDDEIHVFEAVNKSYNSFTTSLGFKTSLSDQITTRINVASGFRAPNLAELSSNGVHHGTNRFEKGNSNLVNEKNVQLDLSLEYKTEHFEVFANGFYNHLNNYIFITPTDEIEDGEQVFTYIQENAKLYGGEFGFHLHPHPQDWLHLESTFETVIGKQKNGDYLPLIPANTWRNTFRTEFNYKDWLTQGYTSITLESTFSQENVSSFETQTSNYNLLNFALGGDVSIRNVKFTGSLSVNNLLNKKYINHLSRLKNDGIFNQGRNVVLGINVHI</sequence>
<feature type="domain" description="TonB-dependent receptor-like beta-barrel" evidence="12">
    <location>
        <begin position="287"/>
        <end position="730"/>
    </location>
</feature>
<evidence type="ECO:0000256" key="2">
    <source>
        <dbReference type="ARBA" id="ARBA00022448"/>
    </source>
</evidence>
<evidence type="ECO:0000256" key="8">
    <source>
        <dbReference type="PROSITE-ProRule" id="PRU01360"/>
    </source>
</evidence>
<evidence type="ECO:0000256" key="9">
    <source>
        <dbReference type="RuleBase" id="RU003357"/>
    </source>
</evidence>
<dbReference type="InterPro" id="IPR008969">
    <property type="entry name" value="CarboxyPept-like_regulatory"/>
</dbReference>
<dbReference type="Proteomes" id="UP001491088">
    <property type="component" value="Chromosome"/>
</dbReference>
<dbReference type="InterPro" id="IPR037066">
    <property type="entry name" value="Plug_dom_sf"/>
</dbReference>
<evidence type="ECO:0000313" key="14">
    <source>
        <dbReference type="EMBL" id="WYW55899.1"/>
    </source>
</evidence>
<keyword evidence="5 9" id="KW-0798">TonB box</keyword>
<evidence type="ECO:0000256" key="10">
    <source>
        <dbReference type="SAM" id="MobiDB-lite"/>
    </source>
</evidence>
<proteinExistence type="inferred from homology"/>
<evidence type="ECO:0000259" key="12">
    <source>
        <dbReference type="Pfam" id="PF00593"/>
    </source>
</evidence>
<name>A0ABZ2TTS5_9FLAO</name>
<dbReference type="Pfam" id="PF07715">
    <property type="entry name" value="Plug"/>
    <property type="match status" value="1"/>
</dbReference>
<evidence type="ECO:0000256" key="1">
    <source>
        <dbReference type="ARBA" id="ARBA00004571"/>
    </source>
</evidence>
<comment type="subcellular location">
    <subcellularLocation>
        <location evidence="1 8">Cell outer membrane</location>
        <topology evidence="1 8">Multi-pass membrane protein</topology>
    </subcellularLocation>
</comment>
<dbReference type="SUPFAM" id="SSF49464">
    <property type="entry name" value="Carboxypeptidase regulatory domain-like"/>
    <property type="match status" value="1"/>
</dbReference>
<dbReference type="Gene3D" id="2.170.130.10">
    <property type="entry name" value="TonB-dependent receptor, plug domain"/>
    <property type="match status" value="1"/>
</dbReference>
<keyword evidence="2 8" id="KW-0813">Transport</keyword>
<dbReference type="Gene3D" id="2.60.40.1120">
    <property type="entry name" value="Carboxypeptidase-like, regulatory domain"/>
    <property type="match status" value="1"/>
</dbReference>